<evidence type="ECO:0000313" key="3">
    <source>
        <dbReference type="Proteomes" id="UP000567179"/>
    </source>
</evidence>
<feature type="region of interest" description="Disordered" evidence="1">
    <location>
        <begin position="23"/>
        <end position="43"/>
    </location>
</feature>
<accession>A0A8H5BFQ1</accession>
<protein>
    <submittedName>
        <fullName evidence="2">Uncharacterized protein</fullName>
    </submittedName>
</protein>
<dbReference type="OrthoDB" id="16851at2759"/>
<dbReference type="Proteomes" id="UP000567179">
    <property type="component" value="Unassembled WGS sequence"/>
</dbReference>
<dbReference type="EMBL" id="JAACJJ010000028">
    <property type="protein sequence ID" value="KAF5322266.1"/>
    <property type="molecule type" value="Genomic_DNA"/>
</dbReference>
<comment type="caution">
    <text evidence="2">The sequence shown here is derived from an EMBL/GenBank/DDBJ whole genome shotgun (WGS) entry which is preliminary data.</text>
</comment>
<dbReference type="AlphaFoldDB" id="A0A8H5BFQ1"/>
<keyword evidence="3" id="KW-1185">Reference proteome</keyword>
<name>A0A8H5BFQ1_9AGAR</name>
<reference evidence="2 3" key="1">
    <citation type="journal article" date="2020" name="ISME J.">
        <title>Uncovering the hidden diversity of litter-decomposition mechanisms in mushroom-forming fungi.</title>
        <authorList>
            <person name="Floudas D."/>
            <person name="Bentzer J."/>
            <person name="Ahren D."/>
            <person name="Johansson T."/>
            <person name="Persson P."/>
            <person name="Tunlid A."/>
        </authorList>
    </citation>
    <scope>NUCLEOTIDE SEQUENCE [LARGE SCALE GENOMIC DNA]</scope>
    <source>
        <strain evidence="2 3">CBS 101986</strain>
    </source>
</reference>
<feature type="region of interest" description="Disordered" evidence="1">
    <location>
        <begin position="148"/>
        <end position="177"/>
    </location>
</feature>
<gene>
    <name evidence="2" type="ORF">D9619_000121</name>
</gene>
<evidence type="ECO:0000256" key="1">
    <source>
        <dbReference type="SAM" id="MobiDB-lite"/>
    </source>
</evidence>
<sequence>MAEKKRKGLELYFPPAIAAKRLKSADTPTASEESKNKDELDSVPTSAELLDLRALLDLSEVNTEQDISTRLDRIANLLLREVRLVLKRKDATNVEFEILEAEFYLQIGDRHEDPFTHGSEEQRYSGCWYFHRAPRFSKDSHRSLTSTAEYRDGSRKGMDLTFGGPALPDKAEGAGNDAAAASSDNRLLLGGVLLRTIRQVENGKITSGPSLLVDQILSFSGASGIQELVQDSWKNDISAFNSVIADGRTSCLFVKPIQPNVKASSPIYFSPRIGLDLSHPGTTSPRSLPLHPRIRFLPKRYRFFVHPELLVKNGRPQTFLGVLHSLIAAGKDDEQDQALKKASLSRDIAKAMGIKEATSSKYLGDYRAGRAAGAAGLEAFIGPRGKGAASSPATYLKMMGAISAIQT</sequence>
<organism evidence="2 3">
    <name type="scientific">Psilocybe cf. subviscida</name>
    <dbReference type="NCBI Taxonomy" id="2480587"/>
    <lineage>
        <taxon>Eukaryota</taxon>
        <taxon>Fungi</taxon>
        <taxon>Dikarya</taxon>
        <taxon>Basidiomycota</taxon>
        <taxon>Agaricomycotina</taxon>
        <taxon>Agaricomycetes</taxon>
        <taxon>Agaricomycetidae</taxon>
        <taxon>Agaricales</taxon>
        <taxon>Agaricineae</taxon>
        <taxon>Strophariaceae</taxon>
        <taxon>Psilocybe</taxon>
    </lineage>
</organism>
<proteinExistence type="predicted"/>
<evidence type="ECO:0000313" key="2">
    <source>
        <dbReference type="EMBL" id="KAF5322266.1"/>
    </source>
</evidence>
<feature type="compositionally biased region" description="Basic and acidic residues" evidence="1">
    <location>
        <begin position="149"/>
        <end position="158"/>
    </location>
</feature>